<dbReference type="EMBL" id="KZ506705">
    <property type="protein sequence ID" value="PKU38586.1"/>
    <property type="molecule type" value="Genomic_DNA"/>
</dbReference>
<dbReference type="AlphaFoldDB" id="A0A2I0TXP9"/>
<sequence>MLGSRGTEESKSGFCPVNQLVLRETLYLNQSLSVEEFIAVYLVHHNFDQCLLDITNALKLPIFTLYRVCIYVTGYVIRPYISYGSM</sequence>
<evidence type="ECO:0000313" key="1">
    <source>
        <dbReference type="EMBL" id="PKU38586.1"/>
    </source>
</evidence>
<organism evidence="1 2">
    <name type="scientific">Limosa lapponica baueri</name>
    <dbReference type="NCBI Taxonomy" id="1758121"/>
    <lineage>
        <taxon>Eukaryota</taxon>
        <taxon>Metazoa</taxon>
        <taxon>Chordata</taxon>
        <taxon>Craniata</taxon>
        <taxon>Vertebrata</taxon>
        <taxon>Euteleostomi</taxon>
        <taxon>Archelosauria</taxon>
        <taxon>Archosauria</taxon>
        <taxon>Dinosauria</taxon>
        <taxon>Saurischia</taxon>
        <taxon>Theropoda</taxon>
        <taxon>Coelurosauria</taxon>
        <taxon>Aves</taxon>
        <taxon>Neognathae</taxon>
        <taxon>Neoaves</taxon>
        <taxon>Charadriiformes</taxon>
        <taxon>Scolopacidae</taxon>
        <taxon>Limosa</taxon>
    </lineage>
</organism>
<evidence type="ECO:0000313" key="2">
    <source>
        <dbReference type="Proteomes" id="UP000233556"/>
    </source>
</evidence>
<accession>A0A2I0TXP9</accession>
<reference evidence="2" key="2">
    <citation type="submission" date="2017-12" db="EMBL/GenBank/DDBJ databases">
        <title>Genome sequence of the Bar-tailed Godwit (Limosa lapponica baueri).</title>
        <authorList>
            <person name="Lima N.C.B."/>
            <person name="Parody-Merino A.M."/>
            <person name="Battley P.F."/>
            <person name="Fidler A.E."/>
            <person name="Prosdocimi F."/>
        </authorList>
    </citation>
    <scope>NUCLEOTIDE SEQUENCE [LARGE SCALE GENOMIC DNA]</scope>
</reference>
<name>A0A2I0TXP9_LIMLA</name>
<gene>
    <name evidence="1" type="ORF">llap_11110</name>
</gene>
<protein>
    <submittedName>
        <fullName evidence="1">Uncharacterized protein</fullName>
    </submittedName>
</protein>
<keyword evidence="2" id="KW-1185">Reference proteome</keyword>
<reference evidence="2" key="1">
    <citation type="submission" date="2017-11" db="EMBL/GenBank/DDBJ databases">
        <authorList>
            <person name="Lima N.C."/>
            <person name="Parody-Merino A.M."/>
            <person name="Battley P.F."/>
            <person name="Fidler A.E."/>
            <person name="Prosdocimi F."/>
        </authorList>
    </citation>
    <scope>NUCLEOTIDE SEQUENCE [LARGE SCALE GENOMIC DNA]</scope>
</reference>
<dbReference type="Proteomes" id="UP000233556">
    <property type="component" value="Unassembled WGS sequence"/>
</dbReference>
<proteinExistence type="predicted"/>